<protein>
    <submittedName>
        <fullName evidence="3">Tripartite tricarboxylate transporter TctB family protein</fullName>
    </submittedName>
</protein>
<dbReference type="Pfam" id="PF07331">
    <property type="entry name" value="TctB"/>
    <property type="match status" value="1"/>
</dbReference>
<feature type="transmembrane region" description="Helical" evidence="1">
    <location>
        <begin position="126"/>
        <end position="145"/>
    </location>
</feature>
<evidence type="ECO:0000313" key="3">
    <source>
        <dbReference type="EMBL" id="SFR05853.1"/>
    </source>
</evidence>
<feature type="transmembrane region" description="Helical" evidence="1">
    <location>
        <begin position="84"/>
        <end position="114"/>
    </location>
</feature>
<feature type="transmembrane region" description="Helical" evidence="1">
    <location>
        <begin position="16"/>
        <end position="35"/>
    </location>
</feature>
<evidence type="ECO:0000259" key="2">
    <source>
        <dbReference type="Pfam" id="PF07331"/>
    </source>
</evidence>
<gene>
    <name evidence="3" type="ORF">SAMN04515673_10411</name>
</gene>
<keyword evidence="4" id="KW-1185">Reference proteome</keyword>
<reference evidence="3 4" key="1">
    <citation type="submission" date="2016-10" db="EMBL/GenBank/DDBJ databases">
        <authorList>
            <person name="de Groot N.N."/>
        </authorList>
    </citation>
    <scope>NUCLEOTIDE SEQUENCE [LARGE SCALE GENOMIC DNA]</scope>
    <source>
        <strain evidence="4">KMM 9023,NRIC 0796,JCM 17311,KCTC 23692</strain>
    </source>
</reference>
<evidence type="ECO:0000256" key="1">
    <source>
        <dbReference type="SAM" id="Phobius"/>
    </source>
</evidence>
<feature type="domain" description="DUF1468" evidence="2">
    <location>
        <begin position="16"/>
        <end position="150"/>
    </location>
</feature>
<feature type="transmembrane region" description="Helical" evidence="1">
    <location>
        <begin position="47"/>
        <end position="72"/>
    </location>
</feature>
<dbReference type="OrthoDB" id="5186924at2"/>
<sequence>MQGTEQDQPSIAKRSVSGGVLLAIGLIMLAVAWEYPVGRLTQMGPGFIPRVIGFAICAMAIAIIVSDVMAPALPQARKIQWRGLVFVSAGILIFAAFVDVVGLVPSMFLAVAVSMFADDDARPLNVLIYASLATLGGWLLFLVALELPIPAFWR</sequence>
<dbReference type="EMBL" id="FOYI01000004">
    <property type="protein sequence ID" value="SFR05853.1"/>
    <property type="molecule type" value="Genomic_DNA"/>
</dbReference>
<dbReference type="Proteomes" id="UP000199302">
    <property type="component" value="Unassembled WGS sequence"/>
</dbReference>
<organism evidence="3 4">
    <name type="scientific">Poseidonocella sedimentorum</name>
    <dbReference type="NCBI Taxonomy" id="871652"/>
    <lineage>
        <taxon>Bacteria</taxon>
        <taxon>Pseudomonadati</taxon>
        <taxon>Pseudomonadota</taxon>
        <taxon>Alphaproteobacteria</taxon>
        <taxon>Rhodobacterales</taxon>
        <taxon>Roseobacteraceae</taxon>
        <taxon>Poseidonocella</taxon>
    </lineage>
</organism>
<evidence type="ECO:0000313" key="4">
    <source>
        <dbReference type="Proteomes" id="UP000199302"/>
    </source>
</evidence>
<keyword evidence="1" id="KW-0812">Transmembrane</keyword>
<keyword evidence="1" id="KW-0472">Membrane</keyword>
<keyword evidence="1" id="KW-1133">Transmembrane helix</keyword>
<dbReference type="RefSeq" id="WP_092078572.1">
    <property type="nucleotide sequence ID" value="NZ_FOYI01000004.1"/>
</dbReference>
<name>A0A1I6DK49_9RHOB</name>
<accession>A0A1I6DK49</accession>
<dbReference type="STRING" id="871652.SAMN04515673_10411"/>
<proteinExistence type="predicted"/>
<dbReference type="AlphaFoldDB" id="A0A1I6DK49"/>
<dbReference type="InterPro" id="IPR009936">
    <property type="entry name" value="DUF1468"/>
</dbReference>